<dbReference type="Gene3D" id="3.20.20.70">
    <property type="entry name" value="Aldolase class I"/>
    <property type="match status" value="1"/>
</dbReference>
<sequence>MQFIPTILTTNKEDFEKQILLFPKHFSRIQLDVADGILVSNVTTQIPEMVKILATHYSLLTTCVFDFHLMVKDFNRAIADIIKFSQYGQVGAVLINISLSPNLDKLTQQYPAFSFGLDVNPDVTIRQIFKKYDINLINNIQLMSVYPGFQGAPFIPNVLNKVEQLRKSGYKDKIFMDGGINDKTLPVILSKKFVPDFLCIGSYLTRSGAQLASRLKYLRSLEK</sequence>
<dbReference type="InterPro" id="IPR011060">
    <property type="entry name" value="RibuloseP-bd_barrel"/>
</dbReference>
<name>A0A1F7I567_9BACT</name>
<evidence type="ECO:0000313" key="4">
    <source>
        <dbReference type="Proteomes" id="UP000176803"/>
    </source>
</evidence>
<dbReference type="SUPFAM" id="SSF51366">
    <property type="entry name" value="Ribulose-phoshate binding barrel"/>
    <property type="match status" value="1"/>
</dbReference>
<dbReference type="GO" id="GO:0046872">
    <property type="term" value="F:metal ion binding"/>
    <property type="evidence" value="ECO:0007669"/>
    <property type="project" value="UniProtKB-KW"/>
</dbReference>
<gene>
    <name evidence="3" type="ORF">A3F03_02265</name>
</gene>
<comment type="caution">
    <text evidence="3">The sequence shown here is derived from an EMBL/GenBank/DDBJ whole genome shotgun (WGS) entry which is preliminary data.</text>
</comment>
<reference evidence="3 4" key="1">
    <citation type="journal article" date="2016" name="Nat. Commun.">
        <title>Thousands of microbial genomes shed light on interconnected biogeochemical processes in an aquifer system.</title>
        <authorList>
            <person name="Anantharaman K."/>
            <person name="Brown C.T."/>
            <person name="Hug L.A."/>
            <person name="Sharon I."/>
            <person name="Castelle C.J."/>
            <person name="Probst A.J."/>
            <person name="Thomas B.C."/>
            <person name="Singh A."/>
            <person name="Wilkins M.J."/>
            <person name="Karaoz U."/>
            <person name="Brodie E.L."/>
            <person name="Williams K.H."/>
            <person name="Hubbard S.S."/>
            <person name="Banfield J.F."/>
        </authorList>
    </citation>
    <scope>NUCLEOTIDE SEQUENCE [LARGE SCALE GENOMIC DNA]</scope>
</reference>
<dbReference type="InterPro" id="IPR000056">
    <property type="entry name" value="Ribul_P_3_epim-like"/>
</dbReference>
<keyword evidence="1" id="KW-0479">Metal-binding</keyword>
<evidence type="ECO:0000256" key="1">
    <source>
        <dbReference type="ARBA" id="ARBA00022723"/>
    </source>
</evidence>
<evidence type="ECO:0008006" key="5">
    <source>
        <dbReference type="Google" id="ProtNLM"/>
    </source>
</evidence>
<dbReference type="GO" id="GO:0016857">
    <property type="term" value="F:racemase and epimerase activity, acting on carbohydrates and derivatives"/>
    <property type="evidence" value="ECO:0007669"/>
    <property type="project" value="InterPro"/>
</dbReference>
<evidence type="ECO:0000256" key="2">
    <source>
        <dbReference type="ARBA" id="ARBA00023235"/>
    </source>
</evidence>
<accession>A0A1F7I567</accession>
<evidence type="ECO:0000313" key="3">
    <source>
        <dbReference type="EMBL" id="OGK38402.1"/>
    </source>
</evidence>
<dbReference type="Proteomes" id="UP000176803">
    <property type="component" value="Unassembled WGS sequence"/>
</dbReference>
<dbReference type="InterPro" id="IPR013785">
    <property type="entry name" value="Aldolase_TIM"/>
</dbReference>
<keyword evidence="2" id="KW-0413">Isomerase</keyword>
<organism evidence="3 4">
    <name type="scientific">Candidatus Roizmanbacteria bacterium RIFCSPHIGHO2_12_FULL_41_11</name>
    <dbReference type="NCBI Taxonomy" id="1802052"/>
    <lineage>
        <taxon>Bacteria</taxon>
        <taxon>Candidatus Roizmaniibacteriota</taxon>
    </lineage>
</organism>
<dbReference type="PANTHER" id="PTHR11749">
    <property type="entry name" value="RIBULOSE-5-PHOSPHATE-3-EPIMERASE"/>
    <property type="match status" value="1"/>
</dbReference>
<protein>
    <recommendedName>
        <fullName evidence="5">Ribulose phosphate epimerase</fullName>
    </recommendedName>
</protein>
<dbReference type="Pfam" id="PF00834">
    <property type="entry name" value="Ribul_P_3_epim"/>
    <property type="match status" value="1"/>
</dbReference>
<dbReference type="AlphaFoldDB" id="A0A1F7I567"/>
<proteinExistence type="predicted"/>
<dbReference type="GO" id="GO:0005975">
    <property type="term" value="P:carbohydrate metabolic process"/>
    <property type="evidence" value="ECO:0007669"/>
    <property type="project" value="InterPro"/>
</dbReference>
<dbReference type="EMBL" id="MGAC01000015">
    <property type="protein sequence ID" value="OGK38402.1"/>
    <property type="molecule type" value="Genomic_DNA"/>
</dbReference>